<keyword evidence="2 9" id="KW-0808">Transferase</keyword>
<comment type="function">
    <text evidence="9">Condenses 4-methyl-5-(beta-hydroxyethyl)thiazole monophosphate (THZ-P) and 2-methyl-4-amino-5-hydroxymethyl pyrimidine pyrophosphate (HMP-PP) to form thiamine monophosphate (TMP).</text>
</comment>
<comment type="pathway">
    <text evidence="1 9">Cofactor biosynthesis; thiamine diphosphate biosynthesis; thiamine phosphate from 4-amino-2-methyl-5-diphosphomethylpyrimidine and 4-methyl-5-(2-phosphoethyl)-thiazole: step 1/1.</text>
</comment>
<name>A0AAU8HVG0_9FIRM</name>
<evidence type="ECO:0000256" key="6">
    <source>
        <dbReference type="ARBA" id="ARBA00047334"/>
    </source>
</evidence>
<comment type="catalytic activity">
    <reaction evidence="7 9">
        <text>2-(2-carboxy-4-methylthiazol-5-yl)ethyl phosphate + 4-amino-2-methyl-5-(diphosphooxymethyl)pyrimidine + 2 H(+) = thiamine phosphate + CO2 + diphosphate</text>
        <dbReference type="Rhea" id="RHEA:47848"/>
        <dbReference type="ChEBI" id="CHEBI:15378"/>
        <dbReference type="ChEBI" id="CHEBI:16526"/>
        <dbReference type="ChEBI" id="CHEBI:33019"/>
        <dbReference type="ChEBI" id="CHEBI:37575"/>
        <dbReference type="ChEBI" id="CHEBI:57841"/>
        <dbReference type="ChEBI" id="CHEBI:62890"/>
        <dbReference type="EC" id="2.5.1.3"/>
    </reaction>
</comment>
<gene>
    <name evidence="9" type="primary">thiE</name>
    <name evidence="11" type="ORF">PRVXH_000692</name>
</gene>
<feature type="binding site" evidence="9">
    <location>
        <position position="86"/>
    </location>
    <ligand>
        <name>Mg(2+)</name>
        <dbReference type="ChEBI" id="CHEBI:18420"/>
    </ligand>
</feature>
<comment type="similarity">
    <text evidence="9">Belongs to the thiamine-phosphate synthase family.</text>
</comment>
<feature type="domain" description="Thiamine phosphate synthase/TenI" evidence="10">
    <location>
        <begin position="6"/>
        <end position="178"/>
    </location>
</feature>
<evidence type="ECO:0000256" key="9">
    <source>
        <dbReference type="HAMAP-Rule" id="MF_00097"/>
    </source>
</evidence>
<dbReference type="InterPro" id="IPR036206">
    <property type="entry name" value="ThiamineP_synth_sf"/>
</dbReference>
<evidence type="ECO:0000256" key="1">
    <source>
        <dbReference type="ARBA" id="ARBA00005165"/>
    </source>
</evidence>
<dbReference type="InterPro" id="IPR022998">
    <property type="entry name" value="ThiamineP_synth_TenI"/>
</dbReference>
<dbReference type="InterPro" id="IPR013785">
    <property type="entry name" value="Aldolase_TIM"/>
</dbReference>
<protein>
    <recommendedName>
        <fullName evidence="9">Thiamine-phosphate synthase</fullName>
        <shortName evidence="9">TP synthase</shortName>
        <shortName evidence="9">TPS</shortName>
        <ecNumber evidence="9">2.5.1.3</ecNumber>
    </recommendedName>
    <alternativeName>
        <fullName evidence="9">Thiamine-phosphate pyrophosphorylase</fullName>
        <shortName evidence="9">TMP pyrophosphorylase</shortName>
        <shortName evidence="9">TMP-PPase</shortName>
    </alternativeName>
</protein>
<evidence type="ECO:0000313" key="11">
    <source>
        <dbReference type="EMBL" id="XCI29373.1"/>
    </source>
</evidence>
<evidence type="ECO:0000259" key="10">
    <source>
        <dbReference type="Pfam" id="PF02581"/>
    </source>
</evidence>
<dbReference type="EMBL" id="CP159485">
    <property type="protein sequence ID" value="XCI29373.1"/>
    <property type="molecule type" value="Genomic_DNA"/>
</dbReference>
<keyword evidence="3 9" id="KW-0479">Metal-binding</keyword>
<comment type="catalytic activity">
    <reaction evidence="8 9">
        <text>2-[(2R,5Z)-2-carboxy-4-methylthiazol-5(2H)-ylidene]ethyl phosphate + 4-amino-2-methyl-5-(diphosphooxymethyl)pyrimidine + 2 H(+) = thiamine phosphate + CO2 + diphosphate</text>
        <dbReference type="Rhea" id="RHEA:47844"/>
        <dbReference type="ChEBI" id="CHEBI:15378"/>
        <dbReference type="ChEBI" id="CHEBI:16526"/>
        <dbReference type="ChEBI" id="CHEBI:33019"/>
        <dbReference type="ChEBI" id="CHEBI:37575"/>
        <dbReference type="ChEBI" id="CHEBI:57841"/>
        <dbReference type="ChEBI" id="CHEBI:62899"/>
        <dbReference type="EC" id="2.5.1.3"/>
    </reaction>
</comment>
<organism evidence="11">
    <name type="scientific">Proteinivorax hydrogeniformans</name>
    <dbReference type="NCBI Taxonomy" id="1826727"/>
    <lineage>
        <taxon>Bacteria</taxon>
        <taxon>Bacillati</taxon>
        <taxon>Bacillota</taxon>
        <taxon>Clostridia</taxon>
        <taxon>Eubacteriales</taxon>
        <taxon>Proteinivoracaceae</taxon>
        <taxon>Proteinivorax</taxon>
    </lineage>
</organism>
<dbReference type="PANTHER" id="PTHR20857">
    <property type="entry name" value="THIAMINE-PHOSPHATE PYROPHOSPHORYLASE"/>
    <property type="match status" value="1"/>
</dbReference>
<feature type="binding site" evidence="9">
    <location>
        <position position="157"/>
    </location>
    <ligand>
        <name>2-[(2R,5Z)-2-carboxy-4-methylthiazol-5(2H)-ylidene]ethyl phosphate</name>
        <dbReference type="ChEBI" id="CHEBI:62899"/>
    </ligand>
</feature>
<dbReference type="EC" id="2.5.1.3" evidence="9"/>
<dbReference type="PANTHER" id="PTHR20857:SF15">
    <property type="entry name" value="THIAMINE-PHOSPHATE SYNTHASE"/>
    <property type="match status" value="1"/>
</dbReference>
<dbReference type="Gene3D" id="3.20.20.70">
    <property type="entry name" value="Aldolase class I"/>
    <property type="match status" value="1"/>
</dbReference>
<feature type="binding site" evidence="9">
    <location>
        <position position="66"/>
    </location>
    <ligand>
        <name>4-amino-2-methyl-5-(diphosphooxymethyl)pyrimidine</name>
        <dbReference type="ChEBI" id="CHEBI:57841"/>
    </ligand>
</feature>
<proteinExistence type="inferred from homology"/>
<keyword evidence="4 9" id="KW-0460">Magnesium</keyword>
<accession>A0AAU8HVG0</accession>
<sequence length="198" mass="21707">MNKKIFLVTNRKLAGDNFYHVLEQAVAGGVGAIILREKDLSTEKLLPIAEKIKEIIGKKDVKLIINSNLEVARAVEADGLHLTFRDFISNGIKWNKTMGVSVHSVKEAVLAQKGGADYLLCGHVFQTDCKKGVEPRGVSYLEEILKKVDIPVIPIGGIDTNTALEIINLPICGIAVMSLLMSSQNPKKHIQDLKLLVK</sequence>
<evidence type="ECO:0000256" key="8">
    <source>
        <dbReference type="ARBA" id="ARBA00047883"/>
    </source>
</evidence>
<dbReference type="GO" id="GO:0005737">
    <property type="term" value="C:cytoplasm"/>
    <property type="evidence" value="ECO:0007669"/>
    <property type="project" value="TreeGrafter"/>
</dbReference>
<dbReference type="GO" id="GO:0000287">
    <property type="term" value="F:magnesium ion binding"/>
    <property type="evidence" value="ECO:0007669"/>
    <property type="project" value="UniProtKB-UniRule"/>
</dbReference>
<dbReference type="SUPFAM" id="SSF51391">
    <property type="entry name" value="Thiamin phosphate synthase"/>
    <property type="match status" value="1"/>
</dbReference>
<reference evidence="11" key="1">
    <citation type="journal article" date="2018" name="Antonie Van Leeuwenhoek">
        <title>Proteinivorax hydrogeniformans sp. nov., an anaerobic, haloalkaliphilic bacterium fermenting proteinaceous compounds with high hydrogen production.</title>
        <authorList>
            <person name="Boltyanskaya Y."/>
            <person name="Detkova E."/>
            <person name="Pimenov N."/>
            <person name="Kevbrin V."/>
        </authorList>
    </citation>
    <scope>NUCLEOTIDE SEQUENCE</scope>
    <source>
        <strain evidence="11">Z-710</strain>
    </source>
</reference>
<dbReference type="RefSeq" id="WP_353893921.1">
    <property type="nucleotide sequence ID" value="NZ_CP159485.1"/>
</dbReference>
<dbReference type="GO" id="GO:0004789">
    <property type="term" value="F:thiamine-phosphate diphosphorylase activity"/>
    <property type="evidence" value="ECO:0007669"/>
    <property type="project" value="UniProtKB-UniRule"/>
</dbReference>
<dbReference type="GO" id="GO:0009228">
    <property type="term" value="P:thiamine biosynthetic process"/>
    <property type="evidence" value="ECO:0007669"/>
    <property type="project" value="UniProtKB-KW"/>
</dbReference>
<dbReference type="InterPro" id="IPR034291">
    <property type="entry name" value="TMP_synthase"/>
</dbReference>
<dbReference type="HAMAP" id="MF_00097">
    <property type="entry name" value="TMP_synthase"/>
    <property type="match status" value="1"/>
</dbReference>
<dbReference type="CDD" id="cd00564">
    <property type="entry name" value="TMP_TenI"/>
    <property type="match status" value="1"/>
</dbReference>
<evidence type="ECO:0000256" key="3">
    <source>
        <dbReference type="ARBA" id="ARBA00022723"/>
    </source>
</evidence>
<dbReference type="AlphaFoldDB" id="A0AAU8HVG0"/>
<evidence type="ECO:0000256" key="2">
    <source>
        <dbReference type="ARBA" id="ARBA00022679"/>
    </source>
</evidence>
<evidence type="ECO:0000256" key="5">
    <source>
        <dbReference type="ARBA" id="ARBA00022977"/>
    </source>
</evidence>
<evidence type="ECO:0000256" key="7">
    <source>
        <dbReference type="ARBA" id="ARBA00047851"/>
    </source>
</evidence>
<dbReference type="GO" id="GO:0009229">
    <property type="term" value="P:thiamine diphosphate biosynthetic process"/>
    <property type="evidence" value="ECO:0007669"/>
    <property type="project" value="UniProtKB-UniRule"/>
</dbReference>
<comment type="catalytic activity">
    <reaction evidence="6 9">
        <text>4-methyl-5-(2-phosphooxyethyl)-thiazole + 4-amino-2-methyl-5-(diphosphooxymethyl)pyrimidine + H(+) = thiamine phosphate + diphosphate</text>
        <dbReference type="Rhea" id="RHEA:22328"/>
        <dbReference type="ChEBI" id="CHEBI:15378"/>
        <dbReference type="ChEBI" id="CHEBI:33019"/>
        <dbReference type="ChEBI" id="CHEBI:37575"/>
        <dbReference type="ChEBI" id="CHEBI:57841"/>
        <dbReference type="ChEBI" id="CHEBI:58296"/>
        <dbReference type="EC" id="2.5.1.3"/>
    </reaction>
</comment>
<evidence type="ECO:0000256" key="4">
    <source>
        <dbReference type="ARBA" id="ARBA00022842"/>
    </source>
</evidence>
<dbReference type="Pfam" id="PF02581">
    <property type="entry name" value="TMP-TENI"/>
    <property type="match status" value="1"/>
</dbReference>
<reference evidence="11" key="2">
    <citation type="submission" date="2024-06" db="EMBL/GenBank/DDBJ databases">
        <authorList>
            <person name="Petrova K.O."/>
            <person name="Toshchakov S.V."/>
            <person name="Boltjanskaja Y.V."/>
            <person name="Kevbrin V.V."/>
        </authorList>
    </citation>
    <scope>NUCLEOTIDE SEQUENCE</scope>
    <source>
        <strain evidence="11">Z-710</strain>
    </source>
</reference>
<feature type="binding site" evidence="9">
    <location>
        <position position="101"/>
    </location>
    <ligand>
        <name>4-amino-2-methyl-5-(diphosphooxymethyl)pyrimidine</name>
        <dbReference type="ChEBI" id="CHEBI:57841"/>
    </ligand>
</feature>
<feature type="binding site" evidence="9">
    <location>
        <position position="130"/>
    </location>
    <ligand>
        <name>4-amino-2-methyl-5-(diphosphooxymethyl)pyrimidine</name>
        <dbReference type="ChEBI" id="CHEBI:57841"/>
    </ligand>
</feature>
<keyword evidence="5 9" id="KW-0784">Thiamine biosynthesis</keyword>
<comment type="cofactor">
    <cofactor evidence="9">
        <name>Mg(2+)</name>
        <dbReference type="ChEBI" id="CHEBI:18420"/>
    </cofactor>
    <text evidence="9">Binds 1 Mg(2+) ion per subunit.</text>
</comment>
<comment type="caution">
    <text evidence="9">Lacks conserved residue(s) required for the propagation of feature annotation.</text>
</comment>